<gene>
    <name evidence="2" type="ORF">FOL47_002236</name>
</gene>
<accession>A0A7J6N094</accession>
<dbReference type="OrthoDB" id="488135at2759"/>
<keyword evidence="1" id="KW-0732">Signal</keyword>
<reference evidence="2 3" key="1">
    <citation type="submission" date="2020-04" db="EMBL/GenBank/DDBJ databases">
        <title>Perkinsus chesapeaki whole genome sequence.</title>
        <authorList>
            <person name="Bogema D.R."/>
        </authorList>
    </citation>
    <scope>NUCLEOTIDE SEQUENCE [LARGE SCALE GENOMIC DNA]</scope>
    <source>
        <strain evidence="2">ATCC PRA-425</strain>
    </source>
</reference>
<dbReference type="AlphaFoldDB" id="A0A7J6N094"/>
<protein>
    <submittedName>
        <fullName evidence="2">Uncharacterized protein</fullName>
    </submittedName>
</protein>
<comment type="caution">
    <text evidence="2">The sequence shown here is derived from an EMBL/GenBank/DDBJ whole genome shotgun (WGS) entry which is preliminary data.</text>
</comment>
<evidence type="ECO:0000313" key="3">
    <source>
        <dbReference type="Proteomes" id="UP000591131"/>
    </source>
</evidence>
<dbReference type="EMBL" id="JAAPAO010000016">
    <property type="protein sequence ID" value="KAF4677308.1"/>
    <property type="molecule type" value="Genomic_DNA"/>
</dbReference>
<evidence type="ECO:0000256" key="1">
    <source>
        <dbReference type="SAM" id="SignalP"/>
    </source>
</evidence>
<keyword evidence="3" id="KW-1185">Reference proteome</keyword>
<proteinExistence type="predicted"/>
<sequence>MSFLSTWLIFATYILLTAVAQQVGRYLYAEDGKYRLAFDVRADKTVTVIFDSPTRHFVDGRYPLVPQGGHQFALDFSRIIEGVHYLRNGIRSIYPDVVFRDGDLTTLNFVTDDSLYVMFGGEVLDLVRQGFGLQPGTFLYAGDYPFSGLNLRYTVHANGQLDVDFGCGDTAVPRISYTLVNNDESLQYKSYDLDPPNMVETLKRDVRFVCPRYPLLSPDDLTNVVFADAIKNLGQEKEWLEWRKSVALRLQFIMQGEDEADLSDGEQVRDISGYVIKDSLYSTPGYERRTSFDSDDERIEIRTMDQVPPRKQSRVYLWSWTRTSNPNQKQPGDIEEGAIPGIIEKATNDKHLAFYSIFFERNPSSGGRYGSVHFVMMYNRPTRWREMAERLWQLGIRATARVAISLAGRKMSMYPYLFSYCYRLFVKDRGGSASVVYSHDHPQLPDLLSRRVLREFKIPDRFVAD</sequence>
<dbReference type="Proteomes" id="UP000591131">
    <property type="component" value="Unassembled WGS sequence"/>
</dbReference>
<feature type="chain" id="PRO_5029885630" evidence="1">
    <location>
        <begin position="21"/>
        <end position="465"/>
    </location>
</feature>
<name>A0A7J6N094_PERCH</name>
<organism evidence="2 3">
    <name type="scientific">Perkinsus chesapeaki</name>
    <name type="common">Clam parasite</name>
    <name type="synonym">Perkinsus andrewsi</name>
    <dbReference type="NCBI Taxonomy" id="330153"/>
    <lineage>
        <taxon>Eukaryota</taxon>
        <taxon>Sar</taxon>
        <taxon>Alveolata</taxon>
        <taxon>Perkinsozoa</taxon>
        <taxon>Perkinsea</taxon>
        <taxon>Perkinsida</taxon>
        <taxon>Perkinsidae</taxon>
        <taxon>Perkinsus</taxon>
    </lineage>
</organism>
<evidence type="ECO:0000313" key="2">
    <source>
        <dbReference type="EMBL" id="KAF4677308.1"/>
    </source>
</evidence>
<feature type="signal peptide" evidence="1">
    <location>
        <begin position="1"/>
        <end position="20"/>
    </location>
</feature>